<evidence type="ECO:0000256" key="1">
    <source>
        <dbReference type="SAM" id="MobiDB-lite"/>
    </source>
</evidence>
<dbReference type="AlphaFoldDB" id="A0A409Y153"/>
<comment type="caution">
    <text evidence="3">The sequence shown here is derived from an EMBL/GenBank/DDBJ whole genome shotgun (WGS) entry which is preliminary data.</text>
</comment>
<dbReference type="InterPro" id="IPR013087">
    <property type="entry name" value="Znf_C2H2_type"/>
</dbReference>
<proteinExistence type="predicted"/>
<dbReference type="SMART" id="SM00355">
    <property type="entry name" value="ZnF_C2H2"/>
    <property type="match status" value="2"/>
</dbReference>
<gene>
    <name evidence="3" type="ORF">CVT26_010219</name>
</gene>
<accession>A0A409Y153</accession>
<reference evidence="3 4" key="1">
    <citation type="journal article" date="2018" name="Evol. Lett.">
        <title>Horizontal gene cluster transfer increased hallucinogenic mushroom diversity.</title>
        <authorList>
            <person name="Reynolds H.T."/>
            <person name="Vijayakumar V."/>
            <person name="Gluck-Thaler E."/>
            <person name="Korotkin H.B."/>
            <person name="Matheny P.B."/>
            <person name="Slot J.C."/>
        </authorList>
    </citation>
    <scope>NUCLEOTIDE SEQUENCE [LARGE SCALE GENOMIC DNA]</scope>
    <source>
        <strain evidence="3 4">SRW20</strain>
    </source>
</reference>
<sequence length="240" mass="27399">MAHNGWTFPPLDRATPSHSDDDDSAMKTLTSLMTESLSTVDVSLLSDKDLPSYSDIFPFVYAEDFKALCWLHFLRVGPQNYETSDCGVPIPVDKPEFNLYDDGHPAVPSLEDGDRYLFRVLPVDELNPPRYRVVLMSNNVGTRFLVPCPMPGCQRSYIGWECLNNHLLQKHRHHLLPPGPPFFKDDLKNQLRKIQVYLGIQYECNQCKAVAPVLALMLYHLQKQHRRVEGATYDEVLVAL</sequence>
<evidence type="ECO:0000259" key="2">
    <source>
        <dbReference type="SMART" id="SM00355"/>
    </source>
</evidence>
<dbReference type="InParanoid" id="A0A409Y153"/>
<protein>
    <recommendedName>
        <fullName evidence="2">C2H2-type domain-containing protein</fullName>
    </recommendedName>
</protein>
<feature type="domain" description="C2H2-type" evidence="2">
    <location>
        <begin position="202"/>
        <end position="225"/>
    </location>
</feature>
<evidence type="ECO:0000313" key="4">
    <source>
        <dbReference type="Proteomes" id="UP000284706"/>
    </source>
</evidence>
<feature type="domain" description="C2H2-type" evidence="2">
    <location>
        <begin position="146"/>
        <end position="171"/>
    </location>
</feature>
<organism evidence="3 4">
    <name type="scientific">Gymnopilus dilepis</name>
    <dbReference type="NCBI Taxonomy" id="231916"/>
    <lineage>
        <taxon>Eukaryota</taxon>
        <taxon>Fungi</taxon>
        <taxon>Dikarya</taxon>
        <taxon>Basidiomycota</taxon>
        <taxon>Agaricomycotina</taxon>
        <taxon>Agaricomycetes</taxon>
        <taxon>Agaricomycetidae</taxon>
        <taxon>Agaricales</taxon>
        <taxon>Agaricineae</taxon>
        <taxon>Hymenogastraceae</taxon>
        <taxon>Gymnopilus</taxon>
    </lineage>
</organism>
<name>A0A409Y153_9AGAR</name>
<feature type="region of interest" description="Disordered" evidence="1">
    <location>
        <begin position="1"/>
        <end position="23"/>
    </location>
</feature>
<keyword evidence="4" id="KW-1185">Reference proteome</keyword>
<dbReference type="EMBL" id="NHYE01001333">
    <property type="protein sequence ID" value="PPQ96735.1"/>
    <property type="molecule type" value="Genomic_DNA"/>
</dbReference>
<evidence type="ECO:0000313" key="3">
    <source>
        <dbReference type="EMBL" id="PPQ96735.1"/>
    </source>
</evidence>
<dbReference type="Proteomes" id="UP000284706">
    <property type="component" value="Unassembled WGS sequence"/>
</dbReference>